<evidence type="ECO:0000256" key="1">
    <source>
        <dbReference type="SAM" id="MobiDB-lite"/>
    </source>
</evidence>
<sequence>MRILSLPIEEDLLEVHNSLWSGEEKVFFNGNLASSGWSLFGRTHYFTVDAPGGEGVDRYRVEIGMNWYGGYAVDVFRNDRCLLASSRTPLTRVDPSLQPHTDAKPFHLSRDKSRPTELDDEFFV</sequence>
<feature type="compositionally biased region" description="Basic and acidic residues" evidence="1">
    <location>
        <begin position="101"/>
        <end position="117"/>
    </location>
</feature>
<name>A0A2G0CF46_9BACT</name>
<dbReference type="EMBL" id="PDLO01000003">
    <property type="protein sequence ID" value="PHK98603.1"/>
    <property type="molecule type" value="Genomic_DNA"/>
</dbReference>
<gene>
    <name evidence="2" type="ORF">CGL56_09015</name>
</gene>
<accession>A0A2G0CF46</accession>
<proteinExistence type="predicted"/>
<comment type="caution">
    <text evidence="2">The sequence shown here is derived from an EMBL/GenBank/DDBJ whole genome shotgun (WGS) entry which is preliminary data.</text>
</comment>
<organism evidence="2 3">
    <name type="scientific">Neolewinella marina</name>
    <dbReference type="NCBI Taxonomy" id="438751"/>
    <lineage>
        <taxon>Bacteria</taxon>
        <taxon>Pseudomonadati</taxon>
        <taxon>Bacteroidota</taxon>
        <taxon>Saprospiria</taxon>
        <taxon>Saprospirales</taxon>
        <taxon>Lewinellaceae</taxon>
        <taxon>Neolewinella</taxon>
    </lineage>
</organism>
<dbReference type="OrthoDB" id="1492845at2"/>
<evidence type="ECO:0000313" key="3">
    <source>
        <dbReference type="Proteomes" id="UP000226437"/>
    </source>
</evidence>
<dbReference type="AlphaFoldDB" id="A0A2G0CF46"/>
<feature type="region of interest" description="Disordered" evidence="1">
    <location>
        <begin position="93"/>
        <end position="124"/>
    </location>
</feature>
<keyword evidence="3" id="KW-1185">Reference proteome</keyword>
<reference evidence="2 3" key="1">
    <citation type="submission" date="2017-10" db="EMBL/GenBank/DDBJ databases">
        <title>The draft genome sequence of Lewinella marina KCTC 32374.</title>
        <authorList>
            <person name="Wang K."/>
        </authorList>
    </citation>
    <scope>NUCLEOTIDE SEQUENCE [LARGE SCALE GENOMIC DNA]</scope>
    <source>
        <strain evidence="2 3">MKG-38</strain>
    </source>
</reference>
<protein>
    <submittedName>
        <fullName evidence="2">Uncharacterized protein</fullName>
    </submittedName>
</protein>
<evidence type="ECO:0000313" key="2">
    <source>
        <dbReference type="EMBL" id="PHK98603.1"/>
    </source>
</evidence>
<dbReference type="Proteomes" id="UP000226437">
    <property type="component" value="Unassembled WGS sequence"/>
</dbReference>
<dbReference type="RefSeq" id="WP_099106213.1">
    <property type="nucleotide sequence ID" value="NZ_JAATJF010000001.1"/>
</dbReference>